<evidence type="ECO:0008006" key="3">
    <source>
        <dbReference type="Google" id="ProtNLM"/>
    </source>
</evidence>
<organism evidence="1 2">
    <name type="scientific">Chlorella ohadii</name>
    <dbReference type="NCBI Taxonomy" id="2649997"/>
    <lineage>
        <taxon>Eukaryota</taxon>
        <taxon>Viridiplantae</taxon>
        <taxon>Chlorophyta</taxon>
        <taxon>core chlorophytes</taxon>
        <taxon>Trebouxiophyceae</taxon>
        <taxon>Chlorellales</taxon>
        <taxon>Chlorellaceae</taxon>
        <taxon>Chlorella clade</taxon>
        <taxon>Chlorella</taxon>
    </lineage>
</organism>
<proteinExistence type="predicted"/>
<dbReference type="Gene3D" id="3.10.20.90">
    <property type="entry name" value="Phosphatidylinositol 3-kinase Catalytic Subunit, Chain A, domain 1"/>
    <property type="match status" value="1"/>
</dbReference>
<dbReference type="CDD" id="cd17039">
    <property type="entry name" value="Ubl_ubiquitin_like"/>
    <property type="match status" value="1"/>
</dbReference>
<comment type="caution">
    <text evidence="1">The sequence shown here is derived from an EMBL/GenBank/DDBJ whole genome shotgun (WGS) entry which is preliminary data.</text>
</comment>
<protein>
    <recommendedName>
        <fullName evidence="3">Ubiquitin-like domain-containing protein</fullName>
    </recommendedName>
</protein>
<dbReference type="Proteomes" id="UP001205105">
    <property type="component" value="Unassembled WGS sequence"/>
</dbReference>
<evidence type="ECO:0000313" key="1">
    <source>
        <dbReference type="EMBL" id="KAI7839578.1"/>
    </source>
</evidence>
<sequence length="172" mass="18867">MSKTQDDKALVAGEEAGGGGGGVSLGKGAWDCDTNTEIPPEKEAIVFEEIATMDFPFEGIPTVPPRKDMDHMAFFCGGCRYRVTAYPDWPVERVKQALFKGGIARANKPAHIRNTPGIQKWEDLELIYAGQRMADGKQLADYHVPPGCKCLIAIERAKLELGKPDPDSAYWN</sequence>
<evidence type="ECO:0000313" key="2">
    <source>
        <dbReference type="Proteomes" id="UP001205105"/>
    </source>
</evidence>
<reference evidence="1" key="1">
    <citation type="submission" date="2020-11" db="EMBL/GenBank/DDBJ databases">
        <title>Chlorella ohadii genome sequencing and assembly.</title>
        <authorList>
            <person name="Murik O."/>
            <person name="Treves H."/>
            <person name="Kedem I."/>
            <person name="Shotland Y."/>
            <person name="Kaplan A."/>
        </authorList>
    </citation>
    <scope>NUCLEOTIDE SEQUENCE</scope>
    <source>
        <strain evidence="1">1</strain>
    </source>
</reference>
<dbReference type="AlphaFoldDB" id="A0AAD5DNE8"/>
<gene>
    <name evidence="1" type="ORF">COHA_006704</name>
</gene>
<accession>A0AAD5DNE8</accession>
<dbReference type="SUPFAM" id="SSF54236">
    <property type="entry name" value="Ubiquitin-like"/>
    <property type="match status" value="1"/>
</dbReference>
<name>A0AAD5DNE8_9CHLO</name>
<dbReference type="EMBL" id="JADXDR010000098">
    <property type="protein sequence ID" value="KAI7839578.1"/>
    <property type="molecule type" value="Genomic_DNA"/>
</dbReference>
<keyword evidence="2" id="KW-1185">Reference proteome</keyword>
<dbReference type="InterPro" id="IPR029071">
    <property type="entry name" value="Ubiquitin-like_domsf"/>
</dbReference>